<sequence>MKKIFAMALAVSLIISSFAGCSNTSAQKSIKEAKVEYQEKLLDDTRVHNINVEIPQDDWNELLKNPLDKTKYKVNVTVDGEKFSDVSFATKGNTSLSQIASDDSSNRYSFKINFGKYVDGQNYYGLDKLNLNNIMSDATYMKDYLSYDIMRETGAAAPLTSFVNITVNGKAWGCIWLWKM</sequence>
<dbReference type="InterPro" id="IPR014867">
    <property type="entry name" value="Spore_coat_CotH_CotH2/3/7"/>
</dbReference>
<feature type="chain" id="PRO_5039036467" description="Lipoprotein" evidence="1">
    <location>
        <begin position="20"/>
        <end position="180"/>
    </location>
</feature>
<reference evidence="2 3" key="1">
    <citation type="submission" date="2020-01" db="EMBL/GenBank/DDBJ databases">
        <title>Genomic analysis of Aminipila sp. CBA3637.</title>
        <authorList>
            <person name="Kim Y.B."/>
            <person name="Roh S.W."/>
        </authorList>
    </citation>
    <scope>NUCLEOTIDE SEQUENCE [LARGE SCALE GENOMIC DNA]</scope>
    <source>
        <strain evidence="2 3">CBA3637</strain>
    </source>
</reference>
<name>A0A6P1MHL0_9FIRM</name>
<feature type="signal peptide" evidence="1">
    <location>
        <begin position="1"/>
        <end position="19"/>
    </location>
</feature>
<evidence type="ECO:0000256" key="1">
    <source>
        <dbReference type="SAM" id="SignalP"/>
    </source>
</evidence>
<evidence type="ECO:0000313" key="3">
    <source>
        <dbReference type="Proteomes" id="UP000463883"/>
    </source>
</evidence>
<dbReference type="Pfam" id="PF08757">
    <property type="entry name" value="CotH"/>
    <property type="match status" value="1"/>
</dbReference>
<dbReference type="PANTHER" id="PTHR40050:SF1">
    <property type="entry name" value="INNER SPORE COAT PROTEIN H"/>
    <property type="match status" value="1"/>
</dbReference>
<protein>
    <recommendedName>
        <fullName evidence="4">Lipoprotein</fullName>
    </recommendedName>
</protein>
<dbReference type="PROSITE" id="PS51257">
    <property type="entry name" value="PROKAR_LIPOPROTEIN"/>
    <property type="match status" value="1"/>
</dbReference>
<dbReference type="Proteomes" id="UP000463883">
    <property type="component" value="Chromosome"/>
</dbReference>
<accession>A0A6P1MHL0</accession>
<organism evidence="2 3">
    <name type="scientific">Aminipila terrae</name>
    <dbReference type="NCBI Taxonomy" id="2697030"/>
    <lineage>
        <taxon>Bacteria</taxon>
        <taxon>Bacillati</taxon>
        <taxon>Bacillota</taxon>
        <taxon>Clostridia</taxon>
        <taxon>Peptostreptococcales</taxon>
        <taxon>Anaerovoracaceae</taxon>
        <taxon>Aminipila</taxon>
    </lineage>
</organism>
<proteinExistence type="predicted"/>
<dbReference type="EMBL" id="CP047591">
    <property type="protein sequence ID" value="QHI73377.1"/>
    <property type="molecule type" value="Genomic_DNA"/>
</dbReference>
<keyword evidence="1" id="KW-0732">Signal</keyword>
<dbReference type="PANTHER" id="PTHR40050">
    <property type="entry name" value="INNER SPORE COAT PROTEIN H"/>
    <property type="match status" value="1"/>
</dbReference>
<dbReference type="AlphaFoldDB" id="A0A6P1MHL0"/>
<keyword evidence="3" id="KW-1185">Reference proteome</keyword>
<evidence type="ECO:0008006" key="4">
    <source>
        <dbReference type="Google" id="ProtNLM"/>
    </source>
</evidence>
<evidence type="ECO:0000313" key="2">
    <source>
        <dbReference type="EMBL" id="QHI73377.1"/>
    </source>
</evidence>
<dbReference type="KEGG" id="amic:Ami3637_14220"/>
<gene>
    <name evidence="2" type="ORF">Ami3637_14220</name>
</gene>